<dbReference type="EMBL" id="BFAA01018476">
    <property type="protein sequence ID" value="GCB78880.1"/>
    <property type="molecule type" value="Genomic_DNA"/>
</dbReference>
<dbReference type="Proteomes" id="UP000288216">
    <property type="component" value="Unassembled WGS sequence"/>
</dbReference>
<reference evidence="1 2" key="1">
    <citation type="journal article" date="2018" name="Nat. Ecol. Evol.">
        <title>Shark genomes provide insights into elasmobranch evolution and the origin of vertebrates.</title>
        <authorList>
            <person name="Hara Y"/>
            <person name="Yamaguchi K"/>
            <person name="Onimaru K"/>
            <person name="Kadota M"/>
            <person name="Koyanagi M"/>
            <person name="Keeley SD"/>
            <person name="Tatsumi K"/>
            <person name="Tanaka K"/>
            <person name="Motone F"/>
            <person name="Kageyama Y"/>
            <person name="Nozu R"/>
            <person name="Adachi N"/>
            <person name="Nishimura O"/>
            <person name="Nakagawa R"/>
            <person name="Tanegashima C"/>
            <person name="Kiyatake I"/>
            <person name="Matsumoto R"/>
            <person name="Murakumo K"/>
            <person name="Nishida K"/>
            <person name="Terakita A"/>
            <person name="Kuratani S"/>
            <person name="Sato K"/>
            <person name="Hyodo S Kuraku.S."/>
        </authorList>
    </citation>
    <scope>NUCLEOTIDE SEQUENCE [LARGE SCALE GENOMIC DNA]</scope>
</reference>
<accession>A0A401Q0L4</accession>
<protein>
    <submittedName>
        <fullName evidence="1">Uncharacterized protein</fullName>
    </submittedName>
</protein>
<proteinExistence type="predicted"/>
<evidence type="ECO:0000313" key="1">
    <source>
        <dbReference type="EMBL" id="GCB78880.1"/>
    </source>
</evidence>
<organism evidence="1 2">
    <name type="scientific">Scyliorhinus torazame</name>
    <name type="common">Cloudy catshark</name>
    <name type="synonym">Catulus torazame</name>
    <dbReference type="NCBI Taxonomy" id="75743"/>
    <lineage>
        <taxon>Eukaryota</taxon>
        <taxon>Metazoa</taxon>
        <taxon>Chordata</taxon>
        <taxon>Craniata</taxon>
        <taxon>Vertebrata</taxon>
        <taxon>Chondrichthyes</taxon>
        <taxon>Elasmobranchii</taxon>
        <taxon>Galeomorphii</taxon>
        <taxon>Galeoidea</taxon>
        <taxon>Carcharhiniformes</taxon>
        <taxon>Scyliorhinidae</taxon>
        <taxon>Scyliorhinus</taxon>
    </lineage>
</organism>
<dbReference type="AlphaFoldDB" id="A0A401Q0L4"/>
<sequence>MLKGTIVIPKDNSRHLHGRKVLELADMHDKPYQLESNSDDNQTRDCSTVCATQLPLKVLQTNMCVDYTKFTHNGTNVRKNKTLFGQQQHSNGQEVVVLAVKPEPKQVLKAKEYESNITGTE</sequence>
<gene>
    <name evidence="1" type="ORF">scyTo_0021243</name>
</gene>
<evidence type="ECO:0000313" key="2">
    <source>
        <dbReference type="Proteomes" id="UP000288216"/>
    </source>
</evidence>
<name>A0A401Q0L4_SCYTO</name>
<comment type="caution">
    <text evidence="1">The sequence shown here is derived from an EMBL/GenBank/DDBJ whole genome shotgun (WGS) entry which is preliminary data.</text>
</comment>
<keyword evidence="2" id="KW-1185">Reference proteome</keyword>